<sequence>MAVSRRAENLAERIEKGAQSLSTLVEGLSDAEWRATVAPDGRTVGVLVHHVASMYPIEIDLARQIASGKAVQGLTWGDVAQLNAKHAGDHADIGRQQAIDLLRKNSKTAADAVRTFSDEELDRAAPVSLDADAPLTTQFFIEDHALRHSFHHLAKIRATLGK</sequence>
<dbReference type="Gene3D" id="1.20.120.450">
    <property type="entry name" value="dinb family like domain"/>
    <property type="match status" value="1"/>
</dbReference>
<dbReference type="EMBL" id="VBPA01000047">
    <property type="protein sequence ID" value="TMQ72690.1"/>
    <property type="molecule type" value="Genomic_DNA"/>
</dbReference>
<reference evidence="2 3" key="1">
    <citation type="journal article" date="2019" name="Nat. Microbiol.">
        <title>Mediterranean grassland soil C-N compound turnover is dependent on rainfall and depth, and is mediated by genomically divergent microorganisms.</title>
        <authorList>
            <person name="Diamond S."/>
            <person name="Andeer P.F."/>
            <person name="Li Z."/>
            <person name="Crits-Christoph A."/>
            <person name="Burstein D."/>
            <person name="Anantharaman K."/>
            <person name="Lane K.R."/>
            <person name="Thomas B.C."/>
            <person name="Pan C."/>
            <person name="Northen T.R."/>
            <person name="Banfield J.F."/>
        </authorList>
    </citation>
    <scope>NUCLEOTIDE SEQUENCE [LARGE SCALE GENOMIC DNA]</scope>
    <source>
        <strain evidence="2">WS_10</strain>
    </source>
</reference>
<organism evidence="2 3">
    <name type="scientific">Eiseniibacteriota bacterium</name>
    <dbReference type="NCBI Taxonomy" id="2212470"/>
    <lineage>
        <taxon>Bacteria</taxon>
        <taxon>Candidatus Eiseniibacteriota</taxon>
    </lineage>
</organism>
<dbReference type="AlphaFoldDB" id="A0A538UA17"/>
<evidence type="ECO:0000259" key="1">
    <source>
        <dbReference type="Pfam" id="PF12867"/>
    </source>
</evidence>
<evidence type="ECO:0000313" key="2">
    <source>
        <dbReference type="EMBL" id="TMQ72690.1"/>
    </source>
</evidence>
<gene>
    <name evidence="2" type="ORF">E6K80_02170</name>
</gene>
<dbReference type="Proteomes" id="UP000319836">
    <property type="component" value="Unassembled WGS sequence"/>
</dbReference>
<proteinExistence type="predicted"/>
<dbReference type="InterPro" id="IPR024775">
    <property type="entry name" value="DinB-like"/>
</dbReference>
<dbReference type="InterPro" id="IPR034660">
    <property type="entry name" value="DinB/YfiT-like"/>
</dbReference>
<evidence type="ECO:0000313" key="3">
    <source>
        <dbReference type="Proteomes" id="UP000319836"/>
    </source>
</evidence>
<comment type="caution">
    <text evidence="2">The sequence shown here is derived from an EMBL/GenBank/DDBJ whole genome shotgun (WGS) entry which is preliminary data.</text>
</comment>
<dbReference type="Pfam" id="PF12867">
    <property type="entry name" value="DinB_2"/>
    <property type="match status" value="1"/>
</dbReference>
<feature type="domain" description="DinB-like" evidence="1">
    <location>
        <begin position="14"/>
        <end position="154"/>
    </location>
</feature>
<accession>A0A538UA17</accession>
<protein>
    <submittedName>
        <fullName evidence="2">DinB family protein</fullName>
    </submittedName>
</protein>
<name>A0A538UA17_UNCEI</name>
<dbReference type="SUPFAM" id="SSF109854">
    <property type="entry name" value="DinB/YfiT-like putative metalloenzymes"/>
    <property type="match status" value="1"/>
</dbReference>